<dbReference type="InterPro" id="IPR050425">
    <property type="entry name" value="NAD(P)_dehydrat-like"/>
</dbReference>
<dbReference type="PANTHER" id="PTHR10366:SF564">
    <property type="entry name" value="STEROL-4-ALPHA-CARBOXYLATE 3-DEHYDROGENASE, DECARBOXYLATING"/>
    <property type="match status" value="1"/>
</dbReference>
<proteinExistence type="inferred from homology"/>
<reference evidence="4 5" key="1">
    <citation type="submission" date="2016-02" db="EMBL/GenBank/DDBJ databases">
        <title>Complete genome sequence and transcriptome regulation of the pentose utilising yeast Sugiyamaella lignohabitans.</title>
        <authorList>
            <person name="Bellasio M."/>
            <person name="Peymann A."/>
            <person name="Valli M."/>
            <person name="Sipitzky M."/>
            <person name="Graf A."/>
            <person name="Sauer M."/>
            <person name="Marx H."/>
            <person name="Mattanovich D."/>
        </authorList>
    </citation>
    <scope>NUCLEOTIDE SEQUENCE [LARGE SCALE GENOMIC DNA]</scope>
    <source>
        <strain evidence="4 5">CBS 10342</strain>
    </source>
</reference>
<dbReference type="InterPro" id="IPR001509">
    <property type="entry name" value="Epimerase_deHydtase"/>
</dbReference>
<feature type="domain" description="NAD-dependent epimerase/dehydratase" evidence="3">
    <location>
        <begin position="13"/>
        <end position="270"/>
    </location>
</feature>
<dbReference type="EMBL" id="CP014501">
    <property type="protein sequence ID" value="ANB13596.1"/>
    <property type="molecule type" value="Genomic_DNA"/>
</dbReference>
<evidence type="ECO:0000256" key="2">
    <source>
        <dbReference type="ARBA" id="ARBA00023445"/>
    </source>
</evidence>
<organism evidence="4 5">
    <name type="scientific">Sugiyamaella lignohabitans</name>
    <dbReference type="NCBI Taxonomy" id="796027"/>
    <lineage>
        <taxon>Eukaryota</taxon>
        <taxon>Fungi</taxon>
        <taxon>Dikarya</taxon>
        <taxon>Ascomycota</taxon>
        <taxon>Saccharomycotina</taxon>
        <taxon>Dipodascomycetes</taxon>
        <taxon>Dipodascales</taxon>
        <taxon>Trichomonascaceae</taxon>
        <taxon>Sugiyamaella</taxon>
    </lineage>
</organism>
<dbReference type="RefSeq" id="XP_018736073.1">
    <property type="nucleotide sequence ID" value="XM_018878807.1"/>
</dbReference>
<dbReference type="AlphaFoldDB" id="A0A167E3M5"/>
<dbReference type="InterPro" id="IPR036291">
    <property type="entry name" value="NAD(P)-bd_dom_sf"/>
</dbReference>
<name>A0A167E3M5_9ASCO</name>
<sequence>MVSQAILGSKGTVLVSGASGFIAAHVIQQFVESGYKVVGTVRNQTSIDNFKKTSTYQQYSDYIRLEIVADISAAGAFDEAVKGVDGVIHTQSPFVLNVQDNEKDLLIPAIQGTVGILKSIKENNPFVKRVVVTSSFAAIVDLSKGVHRDHVYSEKDWNPVTYEEGKATDIGAVAYCASKVLAEKAAHEFVAKEKPNFTVATINPPMVYGPNLHYISDLSRLGESPALIYSLINGSLVESGVPETGFPAWVDVRDVALAHLRAYENPKSAGQRYFVTAGSFLYDEMCQTILDNFPQFKGKVPVPTGANTLDGLYRTDNTKARTELGINFRSLEECTIDSVNSFLPLLK</sequence>
<dbReference type="CDD" id="cd05227">
    <property type="entry name" value="AR_SDR_e"/>
    <property type="match status" value="1"/>
</dbReference>
<dbReference type="FunFam" id="3.40.50.720:FF:000191">
    <property type="entry name" value="Methylglyoxal reductase (NADPH-dependent)"/>
    <property type="match status" value="1"/>
</dbReference>
<dbReference type="Gene3D" id="3.40.50.720">
    <property type="entry name" value="NAD(P)-binding Rossmann-like Domain"/>
    <property type="match status" value="1"/>
</dbReference>
<accession>A0A167E3M5</accession>
<dbReference type="SUPFAM" id="SSF51735">
    <property type="entry name" value="NAD(P)-binding Rossmann-fold domains"/>
    <property type="match status" value="1"/>
</dbReference>
<dbReference type="KEGG" id="slb:AWJ20_1893"/>
<dbReference type="Proteomes" id="UP000189580">
    <property type="component" value="Chromosome a"/>
</dbReference>
<dbReference type="Pfam" id="PF01370">
    <property type="entry name" value="Epimerase"/>
    <property type="match status" value="1"/>
</dbReference>
<dbReference type="PANTHER" id="PTHR10366">
    <property type="entry name" value="NAD DEPENDENT EPIMERASE/DEHYDRATASE"/>
    <property type="match status" value="1"/>
</dbReference>
<evidence type="ECO:0000313" key="4">
    <source>
        <dbReference type="EMBL" id="ANB13596.1"/>
    </source>
</evidence>
<dbReference type="GO" id="GO:0016616">
    <property type="term" value="F:oxidoreductase activity, acting on the CH-OH group of donors, NAD or NADP as acceptor"/>
    <property type="evidence" value="ECO:0007669"/>
    <property type="project" value="TreeGrafter"/>
</dbReference>
<dbReference type="GeneID" id="30033745"/>
<evidence type="ECO:0000256" key="1">
    <source>
        <dbReference type="ARBA" id="ARBA00023002"/>
    </source>
</evidence>
<keyword evidence="1" id="KW-0560">Oxidoreductase</keyword>
<protein>
    <submittedName>
        <fullName evidence="4">Carbonyl reductase (NADPH-dependent)</fullName>
    </submittedName>
</protein>
<gene>
    <name evidence="4" type="ORF">AWJ20_1893</name>
</gene>
<dbReference type="OrthoDB" id="2735536at2759"/>
<evidence type="ECO:0000259" key="3">
    <source>
        <dbReference type="Pfam" id="PF01370"/>
    </source>
</evidence>
<comment type="similarity">
    <text evidence="2">Belongs to the NAD(P)-dependent epimerase/dehydratase family. Dihydroflavonol-4-reductase subfamily.</text>
</comment>
<evidence type="ECO:0000313" key="5">
    <source>
        <dbReference type="Proteomes" id="UP000189580"/>
    </source>
</evidence>
<keyword evidence="5" id="KW-1185">Reference proteome</keyword>